<dbReference type="NCBIfam" id="TIGR00166">
    <property type="entry name" value="S6"/>
    <property type="match status" value="1"/>
</dbReference>
<keyword evidence="4" id="KW-0699">rRNA-binding</keyword>
<evidence type="ECO:0000256" key="4">
    <source>
        <dbReference type="HAMAP-Rule" id="MF_00360"/>
    </source>
</evidence>
<dbReference type="RefSeq" id="WP_248106803.1">
    <property type="nucleotide sequence ID" value="NZ_JAKHEX010000006.1"/>
</dbReference>
<dbReference type="EMBL" id="JBHLYQ010000001">
    <property type="protein sequence ID" value="MFC0080615.1"/>
    <property type="molecule type" value="Genomic_DNA"/>
</dbReference>
<dbReference type="InterPro" id="IPR000529">
    <property type="entry name" value="Ribosomal_bS6"/>
</dbReference>
<gene>
    <name evidence="4 5" type="primary">rpsF</name>
    <name evidence="5" type="ORF">ACFFRE_00390</name>
</gene>
<evidence type="ECO:0000256" key="1">
    <source>
        <dbReference type="ARBA" id="ARBA00009512"/>
    </source>
</evidence>
<proteinExistence type="inferred from homology"/>
<evidence type="ECO:0000256" key="2">
    <source>
        <dbReference type="ARBA" id="ARBA00035104"/>
    </source>
</evidence>
<dbReference type="InterPro" id="IPR020814">
    <property type="entry name" value="Ribosomal_S6_plastid/chlpt"/>
</dbReference>
<dbReference type="HAMAP" id="MF_00360">
    <property type="entry name" value="Ribosomal_bS6"/>
    <property type="match status" value="1"/>
</dbReference>
<evidence type="ECO:0000313" key="6">
    <source>
        <dbReference type="Proteomes" id="UP001589788"/>
    </source>
</evidence>
<protein>
    <recommendedName>
        <fullName evidence="3 4">Small ribosomal subunit protein bS6</fullName>
    </recommendedName>
</protein>
<dbReference type="Gene3D" id="3.30.70.60">
    <property type="match status" value="1"/>
</dbReference>
<organism evidence="5 6">
    <name type="scientific">Aciditerrimonas ferrireducens</name>
    <dbReference type="NCBI Taxonomy" id="667306"/>
    <lineage>
        <taxon>Bacteria</taxon>
        <taxon>Bacillati</taxon>
        <taxon>Actinomycetota</taxon>
        <taxon>Acidimicrobiia</taxon>
        <taxon>Acidimicrobiales</taxon>
        <taxon>Acidimicrobiaceae</taxon>
        <taxon>Aciditerrimonas</taxon>
    </lineage>
</organism>
<dbReference type="PANTHER" id="PTHR21011">
    <property type="entry name" value="MITOCHONDRIAL 28S RIBOSOMAL PROTEIN S6"/>
    <property type="match status" value="1"/>
</dbReference>
<accession>A0ABV6BYU8</accession>
<dbReference type="GO" id="GO:0005840">
    <property type="term" value="C:ribosome"/>
    <property type="evidence" value="ECO:0007669"/>
    <property type="project" value="UniProtKB-KW"/>
</dbReference>
<dbReference type="InterPro" id="IPR035980">
    <property type="entry name" value="Ribosomal_bS6_sf"/>
</dbReference>
<keyword evidence="4" id="KW-0687">Ribonucleoprotein</keyword>
<comment type="function">
    <text evidence="2 4">Binds together with bS18 to 16S ribosomal RNA.</text>
</comment>
<dbReference type="InterPro" id="IPR014717">
    <property type="entry name" value="Transl_elong_EF1B/ribsomal_bS6"/>
</dbReference>
<name>A0ABV6BYU8_9ACTN</name>
<dbReference type="Pfam" id="PF01250">
    <property type="entry name" value="Ribosomal_S6"/>
    <property type="match status" value="1"/>
</dbReference>
<keyword evidence="4 5" id="KW-0689">Ribosomal protein</keyword>
<comment type="similarity">
    <text evidence="1 4">Belongs to the bacterial ribosomal protein bS6 family.</text>
</comment>
<evidence type="ECO:0000313" key="5">
    <source>
        <dbReference type="EMBL" id="MFC0080615.1"/>
    </source>
</evidence>
<dbReference type="CDD" id="cd00473">
    <property type="entry name" value="bS6"/>
    <property type="match status" value="1"/>
</dbReference>
<keyword evidence="4" id="KW-0694">RNA-binding</keyword>
<dbReference type="Proteomes" id="UP001589788">
    <property type="component" value="Unassembled WGS sequence"/>
</dbReference>
<evidence type="ECO:0000256" key="3">
    <source>
        <dbReference type="ARBA" id="ARBA00035294"/>
    </source>
</evidence>
<comment type="caution">
    <text evidence="5">The sequence shown here is derived from an EMBL/GenBank/DDBJ whole genome shotgun (WGS) entry which is preliminary data.</text>
</comment>
<sequence>MRLYEVMVIFDTEVPDTAVNAVLDRALEALRTHGGQPGRVDRWGRRQFAYEMRHRHEGYYVVVEFTGSPEAAAELDRVLGLADEVLRHKVVRLPDRLARRSTPTGRRAARPAEVG</sequence>
<dbReference type="SUPFAM" id="SSF54995">
    <property type="entry name" value="Ribosomal protein S6"/>
    <property type="match status" value="1"/>
</dbReference>
<dbReference type="PANTHER" id="PTHR21011:SF1">
    <property type="entry name" value="SMALL RIBOSOMAL SUBUNIT PROTEIN BS6M"/>
    <property type="match status" value="1"/>
</dbReference>
<keyword evidence="6" id="KW-1185">Reference proteome</keyword>
<reference evidence="5 6" key="1">
    <citation type="submission" date="2024-09" db="EMBL/GenBank/DDBJ databases">
        <authorList>
            <person name="Sun Q."/>
            <person name="Mori K."/>
        </authorList>
    </citation>
    <scope>NUCLEOTIDE SEQUENCE [LARGE SCALE GENOMIC DNA]</scope>
    <source>
        <strain evidence="5 6">JCM 15389</strain>
    </source>
</reference>